<dbReference type="AlphaFoldDB" id="A0A839H024"/>
<accession>A0A839H024</accession>
<organism evidence="2 3">
    <name type="scientific">Rufibacter quisquiliarum</name>
    <dbReference type="NCBI Taxonomy" id="1549639"/>
    <lineage>
        <taxon>Bacteria</taxon>
        <taxon>Pseudomonadati</taxon>
        <taxon>Bacteroidota</taxon>
        <taxon>Cytophagia</taxon>
        <taxon>Cytophagales</taxon>
        <taxon>Hymenobacteraceae</taxon>
        <taxon>Rufibacter</taxon>
    </lineage>
</organism>
<feature type="signal peptide" evidence="1">
    <location>
        <begin position="1"/>
        <end position="18"/>
    </location>
</feature>
<evidence type="ECO:0000313" key="3">
    <source>
        <dbReference type="Proteomes" id="UP000563094"/>
    </source>
</evidence>
<sequence>MKKLLLLPLLFIALFANAQAKYQAALTDALAKMEASKNAEEMQNSANQLTRIANAEPKEWLPNYYAAYAHINLTFLLKDEDQRDQTLDKAQVFLDRALKLQPKESELYVLQGYLHQARLVISPMMRGMKYSGLATTALEKATQLNPNNPRAYFLLGQNAFNTPKMFGGGAEAAKPILAKAKEKYAAYKPASSLLPNWGESRALALLAKCQ</sequence>
<dbReference type="InterPro" id="IPR011990">
    <property type="entry name" value="TPR-like_helical_dom_sf"/>
</dbReference>
<dbReference type="RefSeq" id="WP_182514221.1">
    <property type="nucleotide sequence ID" value="NZ_JACJIQ010000020.1"/>
</dbReference>
<feature type="chain" id="PRO_5032295855" evidence="1">
    <location>
        <begin position="19"/>
        <end position="210"/>
    </location>
</feature>
<keyword evidence="1" id="KW-0732">Signal</keyword>
<dbReference type="SUPFAM" id="SSF48452">
    <property type="entry name" value="TPR-like"/>
    <property type="match status" value="1"/>
</dbReference>
<keyword evidence="3" id="KW-1185">Reference proteome</keyword>
<name>A0A839H024_9BACT</name>
<dbReference type="Gene3D" id="1.25.40.10">
    <property type="entry name" value="Tetratricopeptide repeat domain"/>
    <property type="match status" value="1"/>
</dbReference>
<dbReference type="EMBL" id="JACJIQ010000020">
    <property type="protein sequence ID" value="MBA9079281.1"/>
    <property type="molecule type" value="Genomic_DNA"/>
</dbReference>
<proteinExistence type="predicted"/>
<gene>
    <name evidence="2" type="ORF">FHS90_004016</name>
</gene>
<dbReference type="Proteomes" id="UP000563094">
    <property type="component" value="Unassembled WGS sequence"/>
</dbReference>
<comment type="caution">
    <text evidence="2">The sequence shown here is derived from an EMBL/GenBank/DDBJ whole genome shotgun (WGS) entry which is preliminary data.</text>
</comment>
<reference evidence="2 3" key="1">
    <citation type="submission" date="2020-08" db="EMBL/GenBank/DDBJ databases">
        <title>Genomic Encyclopedia of Type Strains, Phase IV (KMG-IV): sequencing the most valuable type-strain genomes for metagenomic binning, comparative biology and taxonomic classification.</title>
        <authorList>
            <person name="Goeker M."/>
        </authorList>
    </citation>
    <scope>NUCLEOTIDE SEQUENCE [LARGE SCALE GENOMIC DNA]</scope>
    <source>
        <strain evidence="2 3">DSM 29854</strain>
    </source>
</reference>
<evidence type="ECO:0000313" key="2">
    <source>
        <dbReference type="EMBL" id="MBA9079281.1"/>
    </source>
</evidence>
<evidence type="ECO:0000256" key="1">
    <source>
        <dbReference type="SAM" id="SignalP"/>
    </source>
</evidence>
<protein>
    <submittedName>
        <fullName evidence="2">Tetratricopeptide (TPR) repeat protein</fullName>
    </submittedName>
</protein>